<dbReference type="EMBL" id="CP036262">
    <property type="protein sequence ID" value="QDS95297.1"/>
    <property type="molecule type" value="Genomic_DNA"/>
</dbReference>
<dbReference type="InterPro" id="IPR011446">
    <property type="entry name" value="BBP7"/>
</dbReference>
<keyword evidence="1" id="KW-0732">Signal</keyword>
<feature type="chain" id="PRO_5021974557" evidence="1">
    <location>
        <begin position="26"/>
        <end position="383"/>
    </location>
</feature>
<dbReference type="AlphaFoldDB" id="A0A517MKI4"/>
<dbReference type="Proteomes" id="UP000320672">
    <property type="component" value="Chromosome"/>
</dbReference>
<evidence type="ECO:0000313" key="2">
    <source>
        <dbReference type="EMBL" id="QDS95297.1"/>
    </source>
</evidence>
<proteinExistence type="predicted"/>
<accession>A0A517MKI4</accession>
<evidence type="ECO:0000313" key="3">
    <source>
        <dbReference type="Proteomes" id="UP000320672"/>
    </source>
</evidence>
<sequence precursor="true">MSVRKLTLGLLAIFAITCGMHNASAQHGEHVPFVDPMAFEPDFRWFEPVYDQDLADMRPNKRAATGWFGAIDRMNLYVTRPEDSTSYTRLDDGWGNRYDVGFMNEKDHGWLATYSYLDGPNSYNVTPTERINRLSAEDLPDGEPEYLNSRGYMVPFADRNTPGYSERIYFPGESLNIMEMRNFELNKTFRMEPYHYGGILEPMIGFRYVSLKDQYFRSEYRSTDSINYPIIISPTDDPTESFIADTSTAENRMYGGQIGFRYFKYYNRFMLSTDLRVFGMQNFQANQDVTTIDTTVYADAEIDGETIRYEQRETSRVVARADEFVFGFDLRAELSYNLSRDFSLRGGLQIMDLAQGVWRGRIADANDQALFVAGYTFGVTLNR</sequence>
<feature type="signal peptide" evidence="1">
    <location>
        <begin position="1"/>
        <end position="25"/>
    </location>
</feature>
<dbReference type="KEGG" id="rml:FF011L_40900"/>
<gene>
    <name evidence="2" type="ORF">FF011L_40900</name>
</gene>
<reference evidence="2 3" key="1">
    <citation type="submission" date="2019-02" db="EMBL/GenBank/DDBJ databases">
        <title>Deep-cultivation of Planctomycetes and their phenomic and genomic characterization uncovers novel biology.</title>
        <authorList>
            <person name="Wiegand S."/>
            <person name="Jogler M."/>
            <person name="Boedeker C."/>
            <person name="Pinto D."/>
            <person name="Vollmers J."/>
            <person name="Rivas-Marin E."/>
            <person name="Kohn T."/>
            <person name="Peeters S.H."/>
            <person name="Heuer A."/>
            <person name="Rast P."/>
            <person name="Oberbeckmann S."/>
            <person name="Bunk B."/>
            <person name="Jeske O."/>
            <person name="Meyerdierks A."/>
            <person name="Storesund J.E."/>
            <person name="Kallscheuer N."/>
            <person name="Luecker S."/>
            <person name="Lage O.M."/>
            <person name="Pohl T."/>
            <person name="Merkel B.J."/>
            <person name="Hornburger P."/>
            <person name="Mueller R.-W."/>
            <person name="Bruemmer F."/>
            <person name="Labrenz M."/>
            <person name="Spormann A.M."/>
            <person name="Op den Camp H."/>
            <person name="Overmann J."/>
            <person name="Amann R."/>
            <person name="Jetten M.S.M."/>
            <person name="Mascher T."/>
            <person name="Medema M.H."/>
            <person name="Devos D.P."/>
            <person name="Kaster A.-K."/>
            <person name="Ovreas L."/>
            <person name="Rohde M."/>
            <person name="Galperin M.Y."/>
            <person name="Jogler C."/>
        </authorList>
    </citation>
    <scope>NUCLEOTIDE SEQUENCE [LARGE SCALE GENOMIC DNA]</scope>
    <source>
        <strain evidence="2 3">FF011L</strain>
    </source>
</reference>
<dbReference type="OrthoDB" id="255704at2"/>
<evidence type="ECO:0000256" key="1">
    <source>
        <dbReference type="SAM" id="SignalP"/>
    </source>
</evidence>
<name>A0A517MKI4_9BACT</name>
<organism evidence="2 3">
    <name type="scientific">Roseimaritima multifibrata</name>
    <dbReference type="NCBI Taxonomy" id="1930274"/>
    <lineage>
        <taxon>Bacteria</taxon>
        <taxon>Pseudomonadati</taxon>
        <taxon>Planctomycetota</taxon>
        <taxon>Planctomycetia</taxon>
        <taxon>Pirellulales</taxon>
        <taxon>Pirellulaceae</taxon>
        <taxon>Roseimaritima</taxon>
    </lineage>
</organism>
<protein>
    <submittedName>
        <fullName evidence="2">Uncharacterized protein</fullName>
    </submittedName>
</protein>
<keyword evidence="3" id="KW-1185">Reference proteome</keyword>
<dbReference type="Pfam" id="PF07585">
    <property type="entry name" value="BBP7"/>
    <property type="match status" value="1"/>
</dbReference>